<dbReference type="AlphaFoldDB" id="A0A4P7NTY8"/>
<feature type="region of interest" description="Disordered" evidence="2">
    <location>
        <begin position="250"/>
        <end position="291"/>
    </location>
</feature>
<feature type="compositionally biased region" description="Basic residues" evidence="2">
    <location>
        <begin position="278"/>
        <end position="287"/>
    </location>
</feature>
<feature type="compositionally biased region" description="Polar residues" evidence="2">
    <location>
        <begin position="98"/>
        <end position="112"/>
    </location>
</feature>
<keyword evidence="1" id="KW-0539">Nucleus</keyword>
<feature type="region of interest" description="Disordered" evidence="2">
    <location>
        <begin position="339"/>
        <end position="372"/>
    </location>
</feature>
<evidence type="ECO:0000256" key="1">
    <source>
        <dbReference type="ARBA" id="ARBA00023242"/>
    </source>
</evidence>
<dbReference type="Proteomes" id="UP000294847">
    <property type="component" value="Chromosome 7"/>
</dbReference>
<dbReference type="PROSITE" id="PS50090">
    <property type="entry name" value="MYB_LIKE"/>
    <property type="match status" value="1"/>
</dbReference>
<evidence type="ECO:0000313" key="3">
    <source>
        <dbReference type="EMBL" id="QBZ66014.1"/>
    </source>
</evidence>
<dbReference type="InterPro" id="IPR017930">
    <property type="entry name" value="Myb_dom"/>
</dbReference>
<dbReference type="SUPFAM" id="SSF46689">
    <property type="entry name" value="Homeodomain-like"/>
    <property type="match status" value="2"/>
</dbReference>
<organism evidence="3 4">
    <name type="scientific">Pyricularia oryzae</name>
    <name type="common">Rice blast fungus</name>
    <name type="synonym">Magnaporthe oryzae</name>
    <dbReference type="NCBI Taxonomy" id="318829"/>
    <lineage>
        <taxon>Eukaryota</taxon>
        <taxon>Fungi</taxon>
        <taxon>Dikarya</taxon>
        <taxon>Ascomycota</taxon>
        <taxon>Pezizomycotina</taxon>
        <taxon>Sordariomycetes</taxon>
        <taxon>Sordariomycetidae</taxon>
        <taxon>Magnaporthales</taxon>
        <taxon>Pyriculariaceae</taxon>
        <taxon>Pyricularia</taxon>
    </lineage>
</organism>
<dbReference type="PANTHER" id="PTHR46734:SF1">
    <property type="entry name" value="TELOMERIC REPEAT-BINDING FACTOR 1"/>
    <property type="match status" value="1"/>
</dbReference>
<feature type="compositionally biased region" description="Low complexity" evidence="2">
    <location>
        <begin position="398"/>
        <end position="423"/>
    </location>
</feature>
<dbReference type="InterPro" id="IPR052450">
    <property type="entry name" value="TRBD-Containing_Protein"/>
</dbReference>
<sequence>MATIEPRLMHLLNDSKSNHDPNELPPLQSFPIPKGSAVHVSLPSLSLEIEQRDEQFAVKLPAGPPLHHIPPFSTLNSLDDNASAQHIPPLSLVESSEDTPSSQQIPPFSTFESLDDAPHRSGPPTRLPNPTYVFDGPARIPQTANQSIRALLGDSSPVESSSHSLRKILDDLPPELGIHDDATTKKRHRALAGKEDFVQLPQPLKKQKSAQQVMPPIINGLHEPPPNAAVFPPISSVEFRNGDHSLSLRPLKDLGHIPEDRHAPVTPTEDKTAQPAVKTRRRTKPRRKWTEEETNHLLIGVSRHGVGKWTSILEDPDFQFNDRTAGDLKDRFRTCCPDELRGQINPGAGAGKGRDSQAATTSPTYLTDTQARTKRTLMLENILIGNDSQPEHDALNMSPANATAASTSTSPVSSSSQPQPKASGDASQKPRKSRAHRKKLEDLAELGISGPFKKSHRRERRPFTEQDDKEILEGIHRYGPAWTKIQRDEAFNLSSRQPTDLRDRVRNKYPDIYAKIEKGAFQIIKEPNNSHRNNLMEPTVNTTIENSLTSVNKSGGSSLEAQLNRTGSKENLPKWSLQHYAHDTSETSTTGHHDQPGSSLPGNSGEMDISRLLLDDTQK</sequence>
<feature type="region of interest" description="Disordered" evidence="2">
    <location>
        <begin position="93"/>
        <end position="132"/>
    </location>
</feature>
<proteinExistence type="predicted"/>
<accession>A0A4P7NTY8</accession>
<evidence type="ECO:0000313" key="4">
    <source>
        <dbReference type="Proteomes" id="UP000294847"/>
    </source>
</evidence>
<dbReference type="Gene3D" id="1.10.10.60">
    <property type="entry name" value="Homeodomain-like"/>
    <property type="match status" value="2"/>
</dbReference>
<gene>
    <name evidence="3" type="ORF">PoMZ_12981</name>
</gene>
<feature type="compositionally biased region" description="Polar residues" evidence="2">
    <location>
        <begin position="357"/>
        <end position="370"/>
    </location>
</feature>
<evidence type="ECO:0000256" key="2">
    <source>
        <dbReference type="SAM" id="MobiDB-lite"/>
    </source>
</evidence>
<dbReference type="Pfam" id="PF00249">
    <property type="entry name" value="Myb_DNA-binding"/>
    <property type="match status" value="1"/>
</dbReference>
<dbReference type="EMBL" id="CP034210">
    <property type="protein sequence ID" value="QBZ66014.1"/>
    <property type="molecule type" value="Genomic_DNA"/>
</dbReference>
<name>A0A4P7NTY8_PYROR</name>
<dbReference type="SMART" id="SM00717">
    <property type="entry name" value="SANT"/>
    <property type="match status" value="2"/>
</dbReference>
<feature type="region of interest" description="Disordered" evidence="2">
    <location>
        <begin position="388"/>
        <end position="472"/>
    </location>
</feature>
<reference evidence="3 4" key="1">
    <citation type="journal article" date="2019" name="Mol. Biol. Evol.">
        <title>Blast fungal genomes show frequent chromosomal changes, gene gains and losses, and effector gene turnover.</title>
        <authorList>
            <person name="Gomez Luciano L.B."/>
            <person name="Jason Tsai I."/>
            <person name="Chuma I."/>
            <person name="Tosa Y."/>
            <person name="Chen Y.H."/>
            <person name="Li J.Y."/>
            <person name="Li M.Y."/>
            <person name="Jade Lu M.Y."/>
            <person name="Nakayashiki H."/>
            <person name="Li W.H."/>
        </authorList>
    </citation>
    <scope>NUCLEOTIDE SEQUENCE [LARGE SCALE GENOMIC DNA]</scope>
    <source>
        <strain evidence="3">MZ5-1-6</strain>
    </source>
</reference>
<dbReference type="PANTHER" id="PTHR46734">
    <property type="entry name" value="TELOMERIC REPEAT-BINDING FACTOR 1 TERF1"/>
    <property type="match status" value="1"/>
</dbReference>
<feature type="region of interest" description="Disordered" evidence="2">
    <location>
        <begin position="11"/>
        <end position="30"/>
    </location>
</feature>
<feature type="compositionally biased region" description="Basic residues" evidence="2">
    <location>
        <begin position="429"/>
        <end position="438"/>
    </location>
</feature>
<feature type="compositionally biased region" description="Basic and acidic residues" evidence="2">
    <location>
        <begin position="461"/>
        <end position="472"/>
    </location>
</feature>
<dbReference type="PROSITE" id="PS51294">
    <property type="entry name" value="HTH_MYB"/>
    <property type="match status" value="1"/>
</dbReference>
<feature type="compositionally biased region" description="Basic and acidic residues" evidence="2">
    <location>
        <begin position="250"/>
        <end position="272"/>
    </location>
</feature>
<dbReference type="CDD" id="cd11660">
    <property type="entry name" value="SANT_TRF"/>
    <property type="match status" value="2"/>
</dbReference>
<feature type="region of interest" description="Disordered" evidence="2">
    <location>
        <begin position="548"/>
        <end position="619"/>
    </location>
</feature>
<feature type="compositionally biased region" description="Basic and acidic residues" evidence="2">
    <location>
        <begin position="580"/>
        <end position="595"/>
    </location>
</feature>
<dbReference type="InterPro" id="IPR009057">
    <property type="entry name" value="Homeodomain-like_sf"/>
</dbReference>
<feature type="compositionally biased region" description="Polar residues" evidence="2">
    <location>
        <begin position="548"/>
        <end position="566"/>
    </location>
</feature>
<protein>
    <submittedName>
        <fullName evidence="3">Uncharacterized protein</fullName>
    </submittedName>
</protein>
<dbReference type="InterPro" id="IPR001005">
    <property type="entry name" value="SANT/Myb"/>
</dbReference>